<keyword evidence="4 6" id="KW-0808">Transferase</keyword>
<feature type="binding site" evidence="6">
    <location>
        <position position="212"/>
    </location>
    <ligand>
        <name>S-adenosyl-L-methionine</name>
        <dbReference type="ChEBI" id="CHEBI:59789"/>
    </ligand>
</feature>
<evidence type="ECO:0000256" key="5">
    <source>
        <dbReference type="ARBA" id="ARBA00022691"/>
    </source>
</evidence>
<dbReference type="NCBIfam" id="TIGR00406">
    <property type="entry name" value="prmA"/>
    <property type="match status" value="1"/>
</dbReference>
<dbReference type="PIRSF" id="PIRSF000401">
    <property type="entry name" value="RPL11_MTase"/>
    <property type="match status" value="1"/>
</dbReference>
<dbReference type="GeneID" id="61434282"/>
<accession>A0A3R6E3W7</accession>
<dbReference type="InterPro" id="IPR004498">
    <property type="entry name" value="Ribosomal_PrmA_MeTrfase"/>
</dbReference>
<evidence type="ECO:0000256" key="2">
    <source>
        <dbReference type="ARBA" id="ARBA00022490"/>
    </source>
</evidence>
<comment type="caution">
    <text evidence="7">The sequence shown here is derived from an EMBL/GenBank/DDBJ whole genome shotgun (WGS) entry which is preliminary data.</text>
</comment>
<dbReference type="SUPFAM" id="SSF53335">
    <property type="entry name" value="S-adenosyl-L-methionine-dependent methyltransferases"/>
    <property type="match status" value="1"/>
</dbReference>
<comment type="function">
    <text evidence="6">Methylates ribosomal protein L11.</text>
</comment>
<evidence type="ECO:0000256" key="1">
    <source>
        <dbReference type="ARBA" id="ARBA00009741"/>
    </source>
</evidence>
<dbReference type="EC" id="2.1.1.-" evidence="6"/>
<keyword evidence="7" id="KW-0687">Ribonucleoprotein</keyword>
<dbReference type="Proteomes" id="UP000283513">
    <property type="component" value="Unassembled WGS sequence"/>
</dbReference>
<dbReference type="GO" id="GO:0016279">
    <property type="term" value="F:protein-lysine N-methyltransferase activity"/>
    <property type="evidence" value="ECO:0007669"/>
    <property type="project" value="RHEA"/>
</dbReference>
<proteinExistence type="inferred from homology"/>
<organism evidence="7 8">
    <name type="scientific">Roseburia intestinalis</name>
    <dbReference type="NCBI Taxonomy" id="166486"/>
    <lineage>
        <taxon>Bacteria</taxon>
        <taxon>Bacillati</taxon>
        <taxon>Bacillota</taxon>
        <taxon>Clostridia</taxon>
        <taxon>Lachnospirales</taxon>
        <taxon>Lachnospiraceae</taxon>
        <taxon>Roseburia</taxon>
    </lineage>
</organism>
<dbReference type="PANTHER" id="PTHR43648:SF1">
    <property type="entry name" value="ELECTRON TRANSFER FLAVOPROTEIN BETA SUBUNIT LYSINE METHYLTRANSFERASE"/>
    <property type="match status" value="1"/>
</dbReference>
<comment type="similarity">
    <text evidence="1 6">Belongs to the methyltransferase superfamily. PrmA family.</text>
</comment>
<dbReference type="CDD" id="cd02440">
    <property type="entry name" value="AdoMet_MTases"/>
    <property type="match status" value="1"/>
</dbReference>
<protein>
    <recommendedName>
        <fullName evidence="6">Ribosomal protein L11 methyltransferase</fullName>
        <shortName evidence="6">L11 Mtase</shortName>
        <ecNumber evidence="6">2.1.1.-</ecNumber>
    </recommendedName>
</protein>
<comment type="subcellular location">
    <subcellularLocation>
        <location evidence="6">Cytoplasm</location>
    </subcellularLocation>
</comment>
<dbReference type="Pfam" id="PF06325">
    <property type="entry name" value="PrmA"/>
    <property type="match status" value="1"/>
</dbReference>
<feature type="binding site" evidence="6">
    <location>
        <position position="263"/>
    </location>
    <ligand>
        <name>S-adenosyl-L-methionine</name>
        <dbReference type="ChEBI" id="CHEBI:59789"/>
    </ligand>
</feature>
<feature type="binding site" evidence="6">
    <location>
        <position position="160"/>
    </location>
    <ligand>
        <name>S-adenosyl-L-methionine</name>
        <dbReference type="ChEBI" id="CHEBI:59789"/>
    </ligand>
</feature>
<keyword evidence="7" id="KW-0689">Ribosomal protein</keyword>
<keyword evidence="2 6" id="KW-0963">Cytoplasm</keyword>
<name>A0A3R6E3W7_9FIRM</name>
<reference evidence="7 8" key="1">
    <citation type="submission" date="2018-08" db="EMBL/GenBank/DDBJ databases">
        <title>A genome reference for cultivated species of the human gut microbiota.</title>
        <authorList>
            <person name="Zou Y."/>
            <person name="Xue W."/>
            <person name="Luo G."/>
        </authorList>
    </citation>
    <scope>NUCLEOTIDE SEQUENCE [LARGE SCALE GENOMIC DNA]</scope>
    <source>
        <strain evidence="7 8">AM37-1AC</strain>
    </source>
</reference>
<dbReference type="HAMAP" id="MF_00735">
    <property type="entry name" value="Methyltr_PrmA"/>
    <property type="match status" value="1"/>
</dbReference>
<evidence type="ECO:0000256" key="3">
    <source>
        <dbReference type="ARBA" id="ARBA00022603"/>
    </source>
</evidence>
<evidence type="ECO:0000256" key="4">
    <source>
        <dbReference type="ARBA" id="ARBA00022679"/>
    </source>
</evidence>
<dbReference type="PANTHER" id="PTHR43648">
    <property type="entry name" value="ELECTRON TRANSFER FLAVOPROTEIN BETA SUBUNIT LYSINE METHYLTRANSFERASE"/>
    <property type="match status" value="1"/>
</dbReference>
<evidence type="ECO:0000256" key="6">
    <source>
        <dbReference type="HAMAP-Rule" id="MF_00735"/>
    </source>
</evidence>
<dbReference type="AlphaFoldDB" id="A0A3R6E3W7"/>
<sequence length="327" mass="36650">MKWNKYTIETTTAAEDYMSAMLADLGIEGVEIEDNIPLSKEDQADMFIDFLPELPPDDGVSHVSFYLEDNGEDYTELLKQVKIALEDLRKIVDVGSGVITSDQTEDLDWINNWKKFFSSFYIEDILIKPTWEELKEEDKDKFLIEIDPGVSFGTGKHETTQLCICQLLKYIRGNAEYTPENKTPKVLDVGCGSGILSIVALKLGASEVVGTDLDPDCMTSTHENFEVNHLDSRLGIFYVGNLIDDVELQEKVGTEEYDIVVANILADVIIPMAPVIPARLKKGGYFITSGIIDFKEDQVKEAIEKAGLTVVEINHQGEWVNITAQKR</sequence>
<dbReference type="Gene3D" id="3.40.50.150">
    <property type="entry name" value="Vaccinia Virus protein VP39"/>
    <property type="match status" value="1"/>
</dbReference>
<evidence type="ECO:0000313" key="8">
    <source>
        <dbReference type="Proteomes" id="UP000283513"/>
    </source>
</evidence>
<feature type="binding site" evidence="6">
    <location>
        <position position="190"/>
    </location>
    <ligand>
        <name>S-adenosyl-L-methionine</name>
        <dbReference type="ChEBI" id="CHEBI:59789"/>
    </ligand>
</feature>
<dbReference type="GO" id="GO:0005840">
    <property type="term" value="C:ribosome"/>
    <property type="evidence" value="ECO:0007669"/>
    <property type="project" value="UniProtKB-KW"/>
</dbReference>
<dbReference type="InterPro" id="IPR029063">
    <property type="entry name" value="SAM-dependent_MTases_sf"/>
</dbReference>
<dbReference type="RefSeq" id="WP_006857927.1">
    <property type="nucleotide sequence ID" value="NZ_CP102289.1"/>
</dbReference>
<dbReference type="InterPro" id="IPR050078">
    <property type="entry name" value="Ribosomal_L11_MeTrfase_PrmA"/>
</dbReference>
<evidence type="ECO:0000313" key="7">
    <source>
        <dbReference type="EMBL" id="RHC16693.1"/>
    </source>
</evidence>
<dbReference type="GO" id="GO:0005737">
    <property type="term" value="C:cytoplasm"/>
    <property type="evidence" value="ECO:0007669"/>
    <property type="project" value="UniProtKB-SubCell"/>
</dbReference>
<keyword evidence="5 6" id="KW-0949">S-adenosyl-L-methionine</keyword>
<dbReference type="GO" id="GO:0032259">
    <property type="term" value="P:methylation"/>
    <property type="evidence" value="ECO:0007669"/>
    <property type="project" value="UniProtKB-KW"/>
</dbReference>
<dbReference type="EMBL" id="QSHO01000008">
    <property type="protein sequence ID" value="RHC16693.1"/>
    <property type="molecule type" value="Genomic_DNA"/>
</dbReference>
<keyword evidence="3 6" id="KW-0489">Methyltransferase</keyword>
<gene>
    <name evidence="6" type="primary">prmA</name>
    <name evidence="7" type="ORF">DW856_10290</name>
</gene>
<comment type="catalytic activity">
    <reaction evidence="6">
        <text>L-lysyl-[protein] + 3 S-adenosyl-L-methionine = N(6),N(6),N(6)-trimethyl-L-lysyl-[protein] + 3 S-adenosyl-L-homocysteine + 3 H(+)</text>
        <dbReference type="Rhea" id="RHEA:54192"/>
        <dbReference type="Rhea" id="RHEA-COMP:9752"/>
        <dbReference type="Rhea" id="RHEA-COMP:13826"/>
        <dbReference type="ChEBI" id="CHEBI:15378"/>
        <dbReference type="ChEBI" id="CHEBI:29969"/>
        <dbReference type="ChEBI" id="CHEBI:57856"/>
        <dbReference type="ChEBI" id="CHEBI:59789"/>
        <dbReference type="ChEBI" id="CHEBI:61961"/>
    </reaction>
</comment>